<feature type="compositionally biased region" description="Basic residues" evidence="1">
    <location>
        <begin position="1244"/>
        <end position="1259"/>
    </location>
</feature>
<dbReference type="WBParaSite" id="ALUE_0000485801-mRNA-1">
    <property type="protein sequence ID" value="ALUE_0000485801-mRNA-1"/>
    <property type="gene ID" value="ALUE_0000485801"/>
</dbReference>
<feature type="compositionally biased region" description="Basic and acidic residues" evidence="1">
    <location>
        <begin position="1365"/>
        <end position="1389"/>
    </location>
</feature>
<accession>A0A9J2P642</accession>
<feature type="region of interest" description="Disordered" evidence="1">
    <location>
        <begin position="475"/>
        <end position="498"/>
    </location>
</feature>
<feature type="compositionally biased region" description="Polar residues" evidence="1">
    <location>
        <begin position="975"/>
        <end position="985"/>
    </location>
</feature>
<feature type="region of interest" description="Disordered" evidence="1">
    <location>
        <begin position="282"/>
        <end position="321"/>
    </location>
</feature>
<evidence type="ECO:0000256" key="1">
    <source>
        <dbReference type="SAM" id="MobiDB-lite"/>
    </source>
</evidence>
<feature type="compositionally biased region" description="Polar residues" evidence="1">
    <location>
        <begin position="282"/>
        <end position="299"/>
    </location>
</feature>
<dbReference type="Proteomes" id="UP000036681">
    <property type="component" value="Unplaced"/>
</dbReference>
<keyword evidence="3" id="KW-1185">Reference proteome</keyword>
<evidence type="ECO:0000313" key="4">
    <source>
        <dbReference type="WBParaSite" id="ALUE_0000485801-mRNA-1"/>
    </source>
</evidence>
<reference evidence="4" key="1">
    <citation type="submission" date="2023-03" db="UniProtKB">
        <authorList>
            <consortium name="WormBaseParasite"/>
        </authorList>
    </citation>
    <scope>IDENTIFICATION</scope>
</reference>
<sequence>MMSSNGFPAFDGLTEQYDEDWLFGLEEDTLKCSSSPPPNAAADMALSVPVRTCPSPLSQIPTREPFPSEAPPKLSPVPCEQQTFITLSNHVPPPQGAASSQQLMQPTPSTSNTQPAELNPLEYELCGTEVTMVPVQSTSPVIIAKQAIDVHMVQPSTSGLQHNGTLVQQPAGCLQAVNGQWFVQAQVQHVQTSGGTVIAVVPNFCRTQGTPVAQATIATQSPQQIVASIGAQPTQHVMHSQTPQHQTVVHTSRASNTAVSVNVVSANTQQSHSVMQHLLSQPTLARQQASSSATMSNVITPKPKQRAPQSRANGRKKNAAQGGTLGAVLAKANKLAAASSTDASLNQILPPSQGIEMRLSVQNSEQVANLSKEISRLQNLQATYNVDHSAEIKDLENKRAQIFFEALAQQHKDKDLLSAVNAQPSVTVSTSSRQRNNYSRQHHPPQQRVVVQHQSQPSTSCEQPLVMYEAAPNPQAQESPLNYQPYQLSPYPSTSQATLQRNSYDPRVNQVQVAQAPVVQQYTYAANEPQVTPVCSSYIGEHAQTGVSQAKVVLQAASPCTTNMQSVLVSGPTEAVVPPSPLYPPPDLPTSADIASAVSDKRQRRTQRLHDYFEQLRRLVQYADTTSPFRDLSDALNRLLPFHVYHEPELNNAIIDQFDDDCLRHFVHLTERKNRVEHRLRTILYNEAMRDADSSEQCLLLSMESEYEKRKLEEERSKAANDIEAFVSNSALCTELSEEQLQNAKKEFDSRKPASPLKQHIHFDYHPFSEEELLARCISPMPDSDLESSSSFEQEEESQNSDANEELCDVKQEQRAQEETSEIEAKLSDVKIVCSAMDERASGMAGVSAQAVYTDVAMTARTGQRLAPSSNSSSSSHKGELRNDGDWIESSPSPELTPAVLGSAALPKIFPVMNENVNVTAKEDWIEQPTSCPAEQPASLLWRRSSSRSLSRRDSQVCSPNYAASSPVVRHASPAGSTALAQAGSQRPRGVVQHKQLPEPREELIRPQIRQDSRPFRKRKFPSAQPAHDSLPVTVEEGPSVNRSEEVQLRSRKCGTPSSQPREKREPPLLARKRQLQSSQTCDTALAASVRSSPISHDEVVRSSPIAFPGAASSSFSPAKVELSLPCSRDETQSPQTRQESNRTRLQNASPELPLRSLSTQIKSSERMVIHSDENSATIERQPHPTVAYHATVHVPLESAPNGVQKETPQSEGRIETRPPIKIKIALMDASLKKRDDGGDTKRRKERKKDKKRKHHTHHSHNENRENGCKLEANGLLASCSNEMRADNLSAQLVASTLDDPSHSRILMRISRKKNGSTPEPTCSALSGQLSGGERRVDAIVSEPVLPPRIPKLKIRIGRSDVNEEGRVTRVSRTDEGKESACELGEKHSSLAHQPKKSPSRSEDVPKLHASSCAPSDDVQFSPHSEASDEEADQQLRAQTDTVISQLSGWGPSLPLSHNPAETFSRLVGSSPLVNPLLGALMPLPSAPWLLNAANLNHAAAGIAAAQSLPWLIPPSALMQQAATAQPRKLSSAATAPLDNPR</sequence>
<feature type="compositionally biased region" description="Low complexity" evidence="1">
    <location>
        <begin position="1103"/>
        <end position="1119"/>
    </location>
</feature>
<feature type="compositionally biased region" description="Low complexity" evidence="1">
    <location>
        <begin position="446"/>
        <end position="456"/>
    </location>
</feature>
<feature type="region of interest" description="Disordered" evidence="1">
    <location>
        <begin position="863"/>
        <end position="895"/>
    </location>
</feature>
<feature type="compositionally biased region" description="Polar residues" evidence="1">
    <location>
        <begin position="97"/>
        <end position="116"/>
    </location>
</feature>
<feature type="compositionally biased region" description="Basic and acidic residues" evidence="1">
    <location>
        <begin position="996"/>
        <end position="1015"/>
    </location>
</feature>
<feature type="region of interest" description="Disordered" evidence="1">
    <location>
        <begin position="783"/>
        <end position="823"/>
    </location>
</feature>
<feature type="compositionally biased region" description="Polar residues" evidence="1">
    <location>
        <begin position="1133"/>
        <end position="1150"/>
    </location>
</feature>
<feature type="compositionally biased region" description="Polar residues" evidence="1">
    <location>
        <begin position="423"/>
        <end position="439"/>
    </location>
</feature>
<evidence type="ECO:0000259" key="2">
    <source>
        <dbReference type="Pfam" id="PF15249"/>
    </source>
</evidence>
<feature type="compositionally biased region" description="Basic and acidic residues" evidence="1">
    <location>
        <begin position="1231"/>
        <end position="1243"/>
    </location>
</feature>
<feature type="compositionally biased region" description="Acidic residues" evidence="1">
    <location>
        <begin position="793"/>
        <end position="807"/>
    </location>
</feature>
<evidence type="ECO:0000313" key="3">
    <source>
        <dbReference type="Proteomes" id="UP000036681"/>
    </source>
</evidence>
<name>A0A9J2P642_ASCLU</name>
<feature type="region of interest" description="Disordered" evidence="1">
    <location>
        <begin position="1365"/>
        <end position="1435"/>
    </location>
</feature>
<feature type="domain" description="GLTSCR protein conserved" evidence="2">
    <location>
        <begin position="619"/>
        <end position="716"/>
    </location>
</feature>
<feature type="region of interest" description="Disordered" evidence="1">
    <location>
        <begin position="1227"/>
        <end position="1268"/>
    </location>
</feature>
<feature type="region of interest" description="Disordered" evidence="1">
    <location>
        <begin position="423"/>
        <end position="456"/>
    </location>
</feature>
<feature type="region of interest" description="Disordered" evidence="1">
    <location>
        <begin position="945"/>
        <end position="1159"/>
    </location>
</feature>
<feature type="region of interest" description="Disordered" evidence="1">
    <location>
        <begin position="89"/>
        <end position="116"/>
    </location>
</feature>
<dbReference type="InterPro" id="IPR015671">
    <property type="entry name" value="GSCR1_dom"/>
</dbReference>
<proteinExistence type="predicted"/>
<protein>
    <submittedName>
        <fullName evidence="4">GLTSCR protein conserved domain-containing protein</fullName>
    </submittedName>
</protein>
<dbReference type="Pfam" id="PF15249">
    <property type="entry name" value="GLTSCR1"/>
    <property type="match status" value="1"/>
</dbReference>
<feature type="compositionally biased region" description="Basic and acidic residues" evidence="1">
    <location>
        <begin position="808"/>
        <end position="823"/>
    </location>
</feature>
<organism evidence="3 4">
    <name type="scientific">Ascaris lumbricoides</name>
    <name type="common">Giant roundworm</name>
    <dbReference type="NCBI Taxonomy" id="6252"/>
    <lineage>
        <taxon>Eukaryota</taxon>
        <taxon>Metazoa</taxon>
        <taxon>Ecdysozoa</taxon>
        <taxon>Nematoda</taxon>
        <taxon>Chromadorea</taxon>
        <taxon>Rhabditida</taxon>
        <taxon>Spirurina</taxon>
        <taxon>Ascaridomorpha</taxon>
        <taxon>Ascaridoidea</taxon>
        <taxon>Ascarididae</taxon>
        <taxon>Ascaris</taxon>
    </lineage>
</organism>